<dbReference type="EMBL" id="FOSR01000001">
    <property type="protein sequence ID" value="SFK21396.1"/>
    <property type="molecule type" value="Genomic_DNA"/>
</dbReference>
<dbReference type="PROSITE" id="PS51071">
    <property type="entry name" value="HTH_RPIR"/>
    <property type="match status" value="1"/>
</dbReference>
<dbReference type="InterPro" id="IPR001347">
    <property type="entry name" value="SIS_dom"/>
</dbReference>
<dbReference type="Pfam" id="PF01380">
    <property type="entry name" value="SIS"/>
    <property type="match status" value="1"/>
</dbReference>
<evidence type="ECO:0000313" key="4">
    <source>
        <dbReference type="Proteomes" id="UP000198725"/>
    </source>
</evidence>
<dbReference type="SUPFAM" id="SSF46689">
    <property type="entry name" value="Homeodomain-like"/>
    <property type="match status" value="1"/>
</dbReference>
<dbReference type="GO" id="GO:0097367">
    <property type="term" value="F:carbohydrate derivative binding"/>
    <property type="evidence" value="ECO:0007669"/>
    <property type="project" value="InterPro"/>
</dbReference>
<evidence type="ECO:0000256" key="1">
    <source>
        <dbReference type="SAM" id="MobiDB-lite"/>
    </source>
</evidence>
<dbReference type="InterPro" id="IPR047640">
    <property type="entry name" value="RpiR-like"/>
</dbReference>
<feature type="region of interest" description="Disordered" evidence="1">
    <location>
        <begin position="286"/>
        <end position="313"/>
    </location>
</feature>
<dbReference type="InterPro" id="IPR000281">
    <property type="entry name" value="HTH_RpiR"/>
</dbReference>
<dbReference type="PANTHER" id="PTHR30514:SF18">
    <property type="entry name" value="RPIR-FAMILY TRANSCRIPTIONAL REGULATOR"/>
    <property type="match status" value="1"/>
</dbReference>
<name>A0A1I3XQX6_9GAMM</name>
<dbReference type="Pfam" id="PF01418">
    <property type="entry name" value="HTH_6"/>
    <property type="match status" value="1"/>
</dbReference>
<sequence length="313" mass="34527">MIKDLQKNLKDHWDSFTTSEQKIATYLLQNPGGIPFETASSLGQRVGVSAMTVGRFLRNLGYAGLNELKEELRGDAPWLQLYQNPDVAGDPATMSESLKAEIRGITTAHALTRTAEWKGVVKLLVEADRVSVASFHQGRFLGLGLASLMQSVKPRTRFDEGLDGAYTDLLLDSSGKSCVLLIDFRRYSRHFRILAEECVARGIPLAIITDSQCYWARQLTDKVLMLPAEMERPWHNFTAAMSLLSLLIGAVTRAQGDMFDRIGDITQLRQKLVGYVEAPPVIDRNAKAATKATRSTAKKSGSSSRKRNGKPGA</sequence>
<evidence type="ECO:0000313" key="3">
    <source>
        <dbReference type="EMBL" id="SFK21396.1"/>
    </source>
</evidence>
<dbReference type="InterPro" id="IPR046348">
    <property type="entry name" value="SIS_dom_sf"/>
</dbReference>
<dbReference type="RefSeq" id="WP_008211848.1">
    <property type="nucleotide sequence ID" value="NZ_FOSR01000001.1"/>
</dbReference>
<feature type="compositionally biased region" description="Low complexity" evidence="1">
    <location>
        <begin position="287"/>
        <end position="303"/>
    </location>
</feature>
<reference evidence="4" key="1">
    <citation type="submission" date="2016-10" db="EMBL/GenBank/DDBJ databases">
        <authorList>
            <person name="Varghese N."/>
            <person name="Submissions S."/>
        </authorList>
    </citation>
    <scope>NUCLEOTIDE SEQUENCE [LARGE SCALE GENOMIC DNA]</scope>
    <source>
        <strain evidence="4">MO64</strain>
    </source>
</reference>
<dbReference type="GO" id="GO:0003677">
    <property type="term" value="F:DNA binding"/>
    <property type="evidence" value="ECO:0007669"/>
    <property type="project" value="UniProtKB-KW"/>
</dbReference>
<dbReference type="Gene3D" id="3.40.50.10490">
    <property type="entry name" value="Glucose-6-phosphate isomerase like protein, domain 1"/>
    <property type="match status" value="1"/>
</dbReference>
<gene>
    <name evidence="3" type="ORF">SAMN05192579_10187</name>
</gene>
<dbReference type="InterPro" id="IPR036388">
    <property type="entry name" value="WH-like_DNA-bd_sf"/>
</dbReference>
<keyword evidence="3" id="KW-0238">DNA-binding</keyword>
<dbReference type="Gene3D" id="1.10.10.10">
    <property type="entry name" value="Winged helix-like DNA-binding domain superfamily/Winged helix DNA-binding domain"/>
    <property type="match status" value="1"/>
</dbReference>
<evidence type="ECO:0000259" key="2">
    <source>
        <dbReference type="PROSITE" id="PS51071"/>
    </source>
</evidence>
<dbReference type="GO" id="GO:1901135">
    <property type="term" value="P:carbohydrate derivative metabolic process"/>
    <property type="evidence" value="ECO:0007669"/>
    <property type="project" value="InterPro"/>
</dbReference>
<dbReference type="InterPro" id="IPR009057">
    <property type="entry name" value="Homeodomain-like_sf"/>
</dbReference>
<accession>A0A1I3XQX6</accession>
<dbReference type="GO" id="GO:0003700">
    <property type="term" value="F:DNA-binding transcription factor activity"/>
    <property type="evidence" value="ECO:0007669"/>
    <property type="project" value="InterPro"/>
</dbReference>
<dbReference type="AlphaFoldDB" id="A0A1I3XQX6"/>
<protein>
    <submittedName>
        <fullName evidence="3">DNA-binding transcriptional regulator, MurR/RpiR family, contains HTH and SIS domains</fullName>
    </submittedName>
</protein>
<feature type="compositionally biased region" description="Basic residues" evidence="1">
    <location>
        <begin position="304"/>
        <end position="313"/>
    </location>
</feature>
<proteinExistence type="predicted"/>
<feature type="domain" description="HTH rpiR-type" evidence="2">
    <location>
        <begin position="3"/>
        <end position="79"/>
    </location>
</feature>
<dbReference type="PANTHER" id="PTHR30514">
    <property type="entry name" value="GLUCOKINASE"/>
    <property type="match status" value="1"/>
</dbReference>
<dbReference type="SUPFAM" id="SSF53697">
    <property type="entry name" value="SIS domain"/>
    <property type="match status" value="1"/>
</dbReference>
<dbReference type="Proteomes" id="UP000198725">
    <property type="component" value="Unassembled WGS sequence"/>
</dbReference>
<organism evidence="3 4">
    <name type="scientific">Rhodanobacter glycinis</name>
    <dbReference type="NCBI Taxonomy" id="582702"/>
    <lineage>
        <taxon>Bacteria</taxon>
        <taxon>Pseudomonadati</taxon>
        <taxon>Pseudomonadota</taxon>
        <taxon>Gammaproteobacteria</taxon>
        <taxon>Lysobacterales</taxon>
        <taxon>Rhodanobacteraceae</taxon>
        <taxon>Rhodanobacter</taxon>
    </lineage>
</organism>
<keyword evidence="4" id="KW-1185">Reference proteome</keyword>